<comment type="function">
    <text evidence="7">Arginine methyltransferase involved in the assembly or stability of mitochondrial NADH:ubiquinone oxidoreductase complex (complex I).</text>
</comment>
<keyword evidence="5 7" id="KW-0496">Mitochondrion</keyword>
<comment type="subcellular location">
    <subcellularLocation>
        <location evidence="1 7">Mitochondrion</location>
    </subcellularLocation>
</comment>
<dbReference type="Gene3D" id="3.40.50.12710">
    <property type="match status" value="1"/>
</dbReference>
<accession>A0A4Y9XM15</accession>
<dbReference type="GO" id="GO:0035243">
    <property type="term" value="F:protein-arginine omega-N symmetric methyltransferase activity"/>
    <property type="evidence" value="ECO:0007669"/>
    <property type="project" value="UniProtKB-EC"/>
</dbReference>
<dbReference type="PANTHER" id="PTHR12049">
    <property type="entry name" value="PROTEIN ARGININE METHYLTRANSFERASE NDUFAF7, MITOCHONDRIAL"/>
    <property type="match status" value="1"/>
</dbReference>
<comment type="catalytic activity">
    <reaction evidence="6 7">
        <text>L-arginyl-[protein] + 2 S-adenosyl-L-methionine = N(omega),N(omega)'-dimethyl-L-arginyl-[protein] + 2 S-adenosyl-L-homocysteine + 2 H(+)</text>
        <dbReference type="Rhea" id="RHEA:48108"/>
        <dbReference type="Rhea" id="RHEA-COMP:10532"/>
        <dbReference type="Rhea" id="RHEA-COMP:11992"/>
        <dbReference type="ChEBI" id="CHEBI:15378"/>
        <dbReference type="ChEBI" id="CHEBI:29965"/>
        <dbReference type="ChEBI" id="CHEBI:57856"/>
        <dbReference type="ChEBI" id="CHEBI:59789"/>
        <dbReference type="ChEBI" id="CHEBI:88221"/>
        <dbReference type="EC" id="2.1.1.320"/>
    </reaction>
</comment>
<dbReference type="STRING" id="205917.A0A4Y9XM15"/>
<dbReference type="GO" id="GO:0032259">
    <property type="term" value="P:methylation"/>
    <property type="evidence" value="ECO:0007669"/>
    <property type="project" value="UniProtKB-KW"/>
</dbReference>
<comment type="caution">
    <text evidence="9">The sequence shown here is derived from an EMBL/GenBank/DDBJ whole genome shotgun (WGS) entry which is preliminary data.</text>
</comment>
<feature type="region of interest" description="Disordered" evidence="8">
    <location>
        <begin position="371"/>
        <end position="403"/>
    </location>
</feature>
<protein>
    <recommendedName>
        <fullName evidence="7">Protein arginine methyltransferase NDUFAF7</fullName>
        <ecNumber evidence="7">2.1.1.320</ecNumber>
    </recommendedName>
</protein>
<dbReference type="SUPFAM" id="SSF53335">
    <property type="entry name" value="S-adenosyl-L-methionine-dependent methyltransferases"/>
    <property type="match status" value="1"/>
</dbReference>
<reference evidence="9 10" key="1">
    <citation type="submission" date="2019-02" db="EMBL/GenBank/DDBJ databases">
        <title>Genome sequencing of the rare red list fungi Dentipellis fragilis.</title>
        <authorList>
            <person name="Buettner E."/>
            <person name="Kellner H."/>
        </authorList>
    </citation>
    <scope>NUCLEOTIDE SEQUENCE [LARGE SCALE GENOMIC DNA]</scope>
    <source>
        <strain evidence="9 10">DSM 105465</strain>
    </source>
</reference>
<dbReference type="InterPro" id="IPR003788">
    <property type="entry name" value="NDUFAF7"/>
</dbReference>
<evidence type="ECO:0000256" key="8">
    <source>
        <dbReference type="SAM" id="MobiDB-lite"/>
    </source>
</evidence>
<evidence type="ECO:0000256" key="4">
    <source>
        <dbReference type="ARBA" id="ARBA00022679"/>
    </source>
</evidence>
<dbReference type="EC" id="2.1.1.320" evidence="7"/>
<dbReference type="OrthoDB" id="438553at2759"/>
<dbReference type="GO" id="GO:0005739">
    <property type="term" value="C:mitochondrion"/>
    <property type="evidence" value="ECO:0007669"/>
    <property type="project" value="UniProtKB-SubCell"/>
</dbReference>
<dbReference type="InterPro" id="IPR038375">
    <property type="entry name" value="NDUFAF7_sf"/>
</dbReference>
<evidence type="ECO:0000313" key="9">
    <source>
        <dbReference type="EMBL" id="TFY51126.1"/>
    </source>
</evidence>
<gene>
    <name evidence="9" type="ORF">EVG20_g11153</name>
</gene>
<evidence type="ECO:0000256" key="5">
    <source>
        <dbReference type="ARBA" id="ARBA00023128"/>
    </source>
</evidence>
<proteinExistence type="inferred from homology"/>
<evidence type="ECO:0000256" key="3">
    <source>
        <dbReference type="ARBA" id="ARBA00022603"/>
    </source>
</evidence>
<keyword evidence="4 7" id="KW-0808">Transferase</keyword>
<dbReference type="AlphaFoldDB" id="A0A4Y9XM15"/>
<sequence length="403" mass="44072">MCLSHPTEGYYMKSSNAVFGARGDFITSPEISQVFGELVGIWLLSQYISVAQGQDIRLVELGPGRGTLMDDILRTLSQLPASRLVSKEVHLVETSVSLRAIQEQRLKPWSEKHNIQLYWHTSLDDIPEKEGSYTMLVAHEFFDALPIHLIEKTQHGWQEVLLSSSPDPAAPTILRPSDPLSASAQNPAPTRSSSSFRLRPVLASSPSPISTLLGSSSPRFKSLPVGSRIEVSPASFRIARKVGEVIGGQSNEKKKGSALIIDYGDDKAVGNSFRGFKDHKIVDPFHLPGHCDLTANVDFAYLREAMANTATPHGPLTQHAFLTRMGLSMRVDALKRAAKSDERKQAIESSAQRLADMIGMGREYKVLGVTSNGGGEDDAGRVWPFLNEDHKNSSTDPKGSQTS</sequence>
<dbReference type="GO" id="GO:0032981">
    <property type="term" value="P:mitochondrial respiratory chain complex I assembly"/>
    <property type="evidence" value="ECO:0007669"/>
    <property type="project" value="TreeGrafter"/>
</dbReference>
<dbReference type="EMBL" id="SEOQ01001603">
    <property type="protein sequence ID" value="TFY51126.1"/>
    <property type="molecule type" value="Genomic_DNA"/>
</dbReference>
<dbReference type="InterPro" id="IPR029063">
    <property type="entry name" value="SAM-dependent_MTases_sf"/>
</dbReference>
<name>A0A4Y9XM15_9AGAM</name>
<dbReference type="Pfam" id="PF02636">
    <property type="entry name" value="Methyltransf_28"/>
    <property type="match status" value="1"/>
</dbReference>
<feature type="region of interest" description="Disordered" evidence="8">
    <location>
        <begin position="171"/>
        <end position="197"/>
    </location>
</feature>
<feature type="compositionally biased region" description="Polar residues" evidence="8">
    <location>
        <begin position="394"/>
        <end position="403"/>
    </location>
</feature>
<keyword evidence="3 7" id="KW-0489">Methyltransferase</keyword>
<organism evidence="9 10">
    <name type="scientific">Dentipellis fragilis</name>
    <dbReference type="NCBI Taxonomy" id="205917"/>
    <lineage>
        <taxon>Eukaryota</taxon>
        <taxon>Fungi</taxon>
        <taxon>Dikarya</taxon>
        <taxon>Basidiomycota</taxon>
        <taxon>Agaricomycotina</taxon>
        <taxon>Agaricomycetes</taxon>
        <taxon>Russulales</taxon>
        <taxon>Hericiaceae</taxon>
        <taxon>Dentipellis</taxon>
    </lineage>
</organism>
<keyword evidence="10" id="KW-1185">Reference proteome</keyword>
<evidence type="ECO:0000256" key="2">
    <source>
        <dbReference type="ARBA" id="ARBA00005891"/>
    </source>
</evidence>
<evidence type="ECO:0000256" key="6">
    <source>
        <dbReference type="ARBA" id="ARBA00048612"/>
    </source>
</evidence>
<evidence type="ECO:0000313" key="10">
    <source>
        <dbReference type="Proteomes" id="UP000298327"/>
    </source>
</evidence>
<dbReference type="Proteomes" id="UP000298327">
    <property type="component" value="Unassembled WGS sequence"/>
</dbReference>
<evidence type="ECO:0000256" key="7">
    <source>
        <dbReference type="RuleBase" id="RU364114"/>
    </source>
</evidence>
<feature type="compositionally biased region" description="Polar residues" evidence="8">
    <location>
        <begin position="180"/>
        <end position="196"/>
    </location>
</feature>
<comment type="similarity">
    <text evidence="2 7">Belongs to the NDUFAF7 family.</text>
</comment>
<evidence type="ECO:0000256" key="1">
    <source>
        <dbReference type="ARBA" id="ARBA00004173"/>
    </source>
</evidence>
<dbReference type="PANTHER" id="PTHR12049:SF7">
    <property type="entry name" value="PROTEIN ARGININE METHYLTRANSFERASE NDUFAF7, MITOCHONDRIAL"/>
    <property type="match status" value="1"/>
</dbReference>